<dbReference type="CTD" id="8237527"/>
<organism>
    <name type="scientific">Pediculus humanus subsp. corporis</name>
    <name type="common">Body louse</name>
    <dbReference type="NCBI Taxonomy" id="121224"/>
    <lineage>
        <taxon>Eukaryota</taxon>
        <taxon>Metazoa</taxon>
        <taxon>Ecdysozoa</taxon>
        <taxon>Arthropoda</taxon>
        <taxon>Hexapoda</taxon>
        <taxon>Insecta</taxon>
        <taxon>Pterygota</taxon>
        <taxon>Neoptera</taxon>
        <taxon>Paraneoptera</taxon>
        <taxon>Psocodea</taxon>
        <taxon>Troctomorpha</taxon>
        <taxon>Phthiraptera</taxon>
        <taxon>Anoplura</taxon>
        <taxon>Pediculidae</taxon>
        <taxon>Pediculus</taxon>
    </lineage>
</organism>
<evidence type="ECO:0000256" key="1">
    <source>
        <dbReference type="ARBA" id="ARBA00022737"/>
    </source>
</evidence>
<dbReference type="InterPro" id="IPR011989">
    <property type="entry name" value="ARM-like"/>
</dbReference>
<dbReference type="InterPro" id="IPR000225">
    <property type="entry name" value="Armadillo"/>
</dbReference>
<dbReference type="InParanoid" id="E0VQX8"/>
<dbReference type="OMA" id="FTLLRIT"/>
<reference evidence="2" key="1">
    <citation type="submission" date="2007-04" db="EMBL/GenBank/DDBJ databases">
        <title>Annotation of Pediculus humanus corporis strain USDA.</title>
        <authorList>
            <person name="Kirkness E."/>
            <person name="Hannick L."/>
            <person name="Hass B."/>
            <person name="Bruggner R."/>
            <person name="Lawson D."/>
            <person name="Bidwell S."/>
            <person name="Joardar V."/>
            <person name="Caler E."/>
            <person name="Walenz B."/>
            <person name="Inman J."/>
            <person name="Schobel S."/>
            <person name="Galinsky K."/>
            <person name="Amedeo P."/>
            <person name="Strausberg R."/>
        </authorList>
    </citation>
    <scope>NUCLEOTIDE SEQUENCE</scope>
    <source>
        <strain evidence="2">USDA</strain>
    </source>
</reference>
<dbReference type="Pfam" id="PF00514">
    <property type="entry name" value="Arm"/>
    <property type="match status" value="1"/>
</dbReference>
<reference evidence="3" key="3">
    <citation type="submission" date="2021-02" db="UniProtKB">
        <authorList>
            <consortium name="EnsemblMetazoa"/>
        </authorList>
    </citation>
    <scope>IDENTIFICATION</scope>
    <source>
        <strain evidence="3">USDA</strain>
    </source>
</reference>
<dbReference type="Gene3D" id="1.25.10.10">
    <property type="entry name" value="Leucine-rich Repeat Variant"/>
    <property type="match status" value="1"/>
</dbReference>
<dbReference type="SMART" id="SM00185">
    <property type="entry name" value="ARM"/>
    <property type="match status" value="1"/>
</dbReference>
<sequence>MCRYCLLLLKGLAGCDYVKEPIIQCGAAPVIMSTIYRHKVRRSKNNIFYTLRCPNNAQHLVDAGAPDLLMTVMNMYKENPVILKNGCWAVRNITARSPEFRPKFINLGAENFLNESRKKFPKELNYEAKITLRDLGCDIENEYPWPKK</sequence>
<dbReference type="GeneID" id="8237527"/>
<dbReference type="KEGG" id="phu:Phum_PHUM388690"/>
<dbReference type="eggNOG" id="KOG4199">
    <property type="taxonomic scope" value="Eukaryota"/>
</dbReference>
<dbReference type="AlphaFoldDB" id="E0VQX8"/>
<reference evidence="2" key="2">
    <citation type="submission" date="2007-04" db="EMBL/GenBank/DDBJ databases">
        <title>The genome of the human body louse.</title>
        <authorList>
            <consortium name="The Human Body Louse Genome Consortium"/>
            <person name="Kirkness E."/>
            <person name="Walenz B."/>
            <person name="Hass B."/>
            <person name="Bruggner R."/>
            <person name="Strausberg R."/>
        </authorList>
    </citation>
    <scope>NUCLEOTIDE SEQUENCE</scope>
    <source>
        <strain evidence="2">USDA</strain>
    </source>
</reference>
<dbReference type="STRING" id="121224.E0VQX8"/>
<dbReference type="VEuPathDB" id="VectorBase:PHUM388690"/>
<evidence type="ECO:0000313" key="2">
    <source>
        <dbReference type="EMBL" id="EEB15784.1"/>
    </source>
</evidence>
<dbReference type="InterPro" id="IPR016024">
    <property type="entry name" value="ARM-type_fold"/>
</dbReference>
<dbReference type="RefSeq" id="XP_002428522.1">
    <property type="nucleotide sequence ID" value="XM_002428477.1"/>
</dbReference>
<keyword evidence="1" id="KW-0677">Repeat</keyword>
<name>E0VQX8_PEDHC</name>
<evidence type="ECO:0000313" key="3">
    <source>
        <dbReference type="EnsemblMetazoa" id="PHUM388690-PA"/>
    </source>
</evidence>
<dbReference type="EMBL" id="DS235442">
    <property type="protein sequence ID" value="EEB15784.1"/>
    <property type="molecule type" value="Genomic_DNA"/>
</dbReference>
<keyword evidence="4" id="KW-1185">Reference proteome</keyword>
<dbReference type="Proteomes" id="UP000009046">
    <property type="component" value="Unassembled WGS sequence"/>
</dbReference>
<gene>
    <name evidence="3" type="primary">8237527</name>
    <name evidence="2" type="ORF">Phum_PHUM388690</name>
</gene>
<protein>
    <submittedName>
        <fullName evidence="2 3">Uncharacterized protein</fullName>
    </submittedName>
</protein>
<dbReference type="HOGENOM" id="CLU_147123_0_0_1"/>
<accession>E0VQX8</accession>
<dbReference type="EnsemblMetazoa" id="PHUM388690-RA">
    <property type="protein sequence ID" value="PHUM388690-PA"/>
    <property type="gene ID" value="PHUM388690"/>
</dbReference>
<dbReference type="OrthoDB" id="449062at2759"/>
<dbReference type="PANTHER" id="PTHR22895:SF0">
    <property type="entry name" value="ARMADILLO REPEAT-CONTAINING PROTEIN 6"/>
    <property type="match status" value="1"/>
</dbReference>
<dbReference type="GO" id="GO:0002244">
    <property type="term" value="P:hematopoietic progenitor cell differentiation"/>
    <property type="evidence" value="ECO:0007669"/>
    <property type="project" value="TreeGrafter"/>
</dbReference>
<dbReference type="EMBL" id="AAZO01004549">
    <property type="status" value="NOT_ANNOTATED_CDS"/>
    <property type="molecule type" value="Genomic_DNA"/>
</dbReference>
<evidence type="ECO:0000313" key="4">
    <source>
        <dbReference type="Proteomes" id="UP000009046"/>
    </source>
</evidence>
<dbReference type="PANTHER" id="PTHR22895">
    <property type="entry name" value="ARMADILLO REPEAT-CONTAINING PROTEIN 6"/>
    <property type="match status" value="1"/>
</dbReference>
<proteinExistence type="predicted"/>
<dbReference type="SUPFAM" id="SSF48371">
    <property type="entry name" value="ARM repeat"/>
    <property type="match status" value="1"/>
</dbReference>